<dbReference type="OrthoDB" id="4265398at2"/>
<reference evidence="2 3" key="1">
    <citation type="submission" date="2018-01" db="EMBL/GenBank/DDBJ databases">
        <title>Draft genome sequence of Paucibacter aquatile CR182 isolated from freshwater of the Nakdong River.</title>
        <authorList>
            <person name="Choi A."/>
            <person name="Chung E.J."/>
        </authorList>
    </citation>
    <scope>NUCLEOTIDE SEQUENCE [LARGE SCALE GENOMIC DNA]</scope>
    <source>
        <strain evidence="2 3">CR182</strain>
    </source>
</reference>
<dbReference type="InterPro" id="IPR029068">
    <property type="entry name" value="Glyas_Bleomycin-R_OHBP_Dase"/>
</dbReference>
<dbReference type="GO" id="GO:0051213">
    <property type="term" value="F:dioxygenase activity"/>
    <property type="evidence" value="ECO:0007669"/>
    <property type="project" value="UniProtKB-KW"/>
</dbReference>
<dbReference type="PANTHER" id="PTHR36503:SF2">
    <property type="entry name" value="BLR2408 PROTEIN"/>
    <property type="match status" value="1"/>
</dbReference>
<proteinExistence type="predicted"/>
<dbReference type="SUPFAM" id="SSF54593">
    <property type="entry name" value="Glyoxalase/Bleomycin resistance protein/Dihydroxybiphenyl dioxygenase"/>
    <property type="match status" value="1"/>
</dbReference>
<dbReference type="Pfam" id="PF22677">
    <property type="entry name" value="Ble-like_N"/>
    <property type="match status" value="1"/>
</dbReference>
<keyword evidence="2" id="KW-0223">Dioxygenase</keyword>
<evidence type="ECO:0000313" key="3">
    <source>
        <dbReference type="Proteomes" id="UP000235916"/>
    </source>
</evidence>
<dbReference type="Gene3D" id="3.10.180.10">
    <property type="entry name" value="2,3-Dihydroxybiphenyl 1,2-Dioxygenase, domain 1"/>
    <property type="match status" value="1"/>
</dbReference>
<protein>
    <submittedName>
        <fullName evidence="2">Glyoxalase/bleomycin resistance/extradiol dioxygenase family protein</fullName>
    </submittedName>
</protein>
<dbReference type="EMBL" id="POSP01000003">
    <property type="protein sequence ID" value="PND38851.1"/>
    <property type="molecule type" value="Genomic_DNA"/>
</dbReference>
<accession>A0A2N8KZH4</accession>
<feature type="domain" description="VOC" evidence="1">
    <location>
        <begin position="3"/>
        <end position="127"/>
    </location>
</feature>
<sequence>MHQQIFVNLPIRDMARSRAFFEAMGYAFNPQFSNEQGACLVLGENLFAMLLVHEFFQGFTGKPIVDARQGTELLLCLSCSSRAEVDALVAKAVAAGGSAPRAPQDHGFMYAHGFEDLDGHIWELCFMDTSACADPGSDA</sequence>
<name>A0A2N8KZH4_9BURK</name>
<comment type="caution">
    <text evidence="2">The sequence shown here is derived from an EMBL/GenBank/DDBJ whole genome shotgun (WGS) entry which is preliminary data.</text>
</comment>
<gene>
    <name evidence="2" type="ORF">C1O66_15840</name>
</gene>
<dbReference type="RefSeq" id="WP_102768768.1">
    <property type="nucleotide sequence ID" value="NZ_POSP01000003.1"/>
</dbReference>
<keyword evidence="3" id="KW-1185">Reference proteome</keyword>
<organism evidence="2 3">
    <name type="scientific">Kinneretia aquatilis</name>
    <dbReference type="NCBI Taxonomy" id="2070761"/>
    <lineage>
        <taxon>Bacteria</taxon>
        <taxon>Pseudomonadati</taxon>
        <taxon>Pseudomonadota</taxon>
        <taxon>Betaproteobacteria</taxon>
        <taxon>Burkholderiales</taxon>
        <taxon>Sphaerotilaceae</taxon>
        <taxon>Roseateles</taxon>
    </lineage>
</organism>
<evidence type="ECO:0000313" key="2">
    <source>
        <dbReference type="EMBL" id="PND38851.1"/>
    </source>
</evidence>
<dbReference type="InterPro" id="IPR037523">
    <property type="entry name" value="VOC_core"/>
</dbReference>
<dbReference type="PROSITE" id="PS51819">
    <property type="entry name" value="VOC"/>
    <property type="match status" value="1"/>
</dbReference>
<keyword evidence="2" id="KW-0560">Oxidoreductase</keyword>
<dbReference type="PANTHER" id="PTHR36503">
    <property type="entry name" value="BLR2520 PROTEIN"/>
    <property type="match status" value="1"/>
</dbReference>
<evidence type="ECO:0000259" key="1">
    <source>
        <dbReference type="PROSITE" id="PS51819"/>
    </source>
</evidence>
<dbReference type="Proteomes" id="UP000235916">
    <property type="component" value="Unassembled WGS sequence"/>
</dbReference>
<dbReference type="AlphaFoldDB" id="A0A2N8KZH4"/>
<dbReference type="InterPro" id="IPR053863">
    <property type="entry name" value="Glyoxy/Ble-like_N"/>
</dbReference>